<dbReference type="PANTHER" id="PTHR11993:SF10">
    <property type="entry name" value="NADH DEHYDROGENASE [UBIQUINONE] IRON-SULFUR PROTEIN 2, MITOCHONDRIAL"/>
    <property type="match status" value="1"/>
</dbReference>
<evidence type="ECO:0000313" key="7">
    <source>
        <dbReference type="Proteomes" id="UP001293254"/>
    </source>
</evidence>
<evidence type="ECO:0000313" key="6">
    <source>
        <dbReference type="EMBL" id="KAK4412309.1"/>
    </source>
</evidence>
<dbReference type="InterPro" id="IPR001135">
    <property type="entry name" value="NADH_Q_OxRdtase_suD"/>
</dbReference>
<comment type="caution">
    <text evidence="6">The sequence shown here is derived from an EMBL/GenBank/DDBJ whole genome shotgun (WGS) entry which is preliminary data.</text>
</comment>
<reference evidence="6" key="1">
    <citation type="submission" date="2020-06" db="EMBL/GenBank/DDBJ databases">
        <authorList>
            <person name="Li T."/>
            <person name="Hu X."/>
            <person name="Zhang T."/>
            <person name="Song X."/>
            <person name="Zhang H."/>
            <person name="Dai N."/>
            <person name="Sheng W."/>
            <person name="Hou X."/>
            <person name="Wei L."/>
        </authorList>
    </citation>
    <scope>NUCLEOTIDE SEQUENCE</scope>
    <source>
        <strain evidence="6">3651</strain>
        <tissue evidence="6">Leaf</tissue>
    </source>
</reference>
<dbReference type="Proteomes" id="UP001293254">
    <property type="component" value="Unassembled WGS sequence"/>
</dbReference>
<keyword evidence="3" id="KW-0520">NAD</keyword>
<evidence type="ECO:0000259" key="5">
    <source>
        <dbReference type="Pfam" id="PF00346"/>
    </source>
</evidence>
<dbReference type="GO" id="GO:0006120">
    <property type="term" value="P:mitochondrial electron transport, NADH to ubiquinone"/>
    <property type="evidence" value="ECO:0007669"/>
    <property type="project" value="TreeGrafter"/>
</dbReference>
<gene>
    <name evidence="6" type="ORF">Salat_2982500</name>
</gene>
<dbReference type="EMBL" id="JACGWO010000015">
    <property type="protein sequence ID" value="KAK4412309.1"/>
    <property type="molecule type" value="Genomic_DNA"/>
</dbReference>
<dbReference type="GO" id="GO:0048038">
    <property type="term" value="F:quinone binding"/>
    <property type="evidence" value="ECO:0007669"/>
    <property type="project" value="InterPro"/>
</dbReference>
<evidence type="ECO:0000256" key="3">
    <source>
        <dbReference type="ARBA" id="ARBA00023027"/>
    </source>
</evidence>
<name>A0AAE2C7V8_9LAMI</name>
<dbReference type="Pfam" id="PF00346">
    <property type="entry name" value="Complex1_49kDa"/>
    <property type="match status" value="1"/>
</dbReference>
<feature type="domain" description="NADH-quinone oxidoreductase subunit D" evidence="5">
    <location>
        <begin position="78"/>
        <end position="163"/>
    </location>
</feature>
<reference evidence="6" key="2">
    <citation type="journal article" date="2024" name="Plant">
        <title>Genomic evolution and insights into agronomic trait innovations of Sesamum species.</title>
        <authorList>
            <person name="Miao H."/>
            <person name="Wang L."/>
            <person name="Qu L."/>
            <person name="Liu H."/>
            <person name="Sun Y."/>
            <person name="Le M."/>
            <person name="Wang Q."/>
            <person name="Wei S."/>
            <person name="Zheng Y."/>
            <person name="Lin W."/>
            <person name="Duan Y."/>
            <person name="Cao H."/>
            <person name="Xiong S."/>
            <person name="Wang X."/>
            <person name="Wei L."/>
            <person name="Li C."/>
            <person name="Ma Q."/>
            <person name="Ju M."/>
            <person name="Zhao R."/>
            <person name="Li G."/>
            <person name="Mu C."/>
            <person name="Tian Q."/>
            <person name="Mei H."/>
            <person name="Zhang T."/>
            <person name="Gao T."/>
            <person name="Zhang H."/>
        </authorList>
    </citation>
    <scope>NUCLEOTIDE SEQUENCE</scope>
    <source>
        <strain evidence="6">3651</strain>
    </source>
</reference>
<dbReference type="InterPro" id="IPR029014">
    <property type="entry name" value="NiFe-Hase_large"/>
</dbReference>
<keyword evidence="2" id="KW-1278">Translocase</keyword>
<keyword evidence="7" id="KW-1185">Reference proteome</keyword>
<dbReference type="GO" id="GO:0005739">
    <property type="term" value="C:mitochondrion"/>
    <property type="evidence" value="ECO:0007669"/>
    <property type="project" value="GOC"/>
</dbReference>
<proteinExistence type="inferred from homology"/>
<comment type="similarity">
    <text evidence="1">Belongs to the complex I 49 kDa subunit family.</text>
</comment>
<evidence type="ECO:0000256" key="2">
    <source>
        <dbReference type="ARBA" id="ARBA00022967"/>
    </source>
</evidence>
<feature type="region of interest" description="Disordered" evidence="4">
    <location>
        <begin position="1"/>
        <end position="20"/>
    </location>
</feature>
<dbReference type="GO" id="GO:0016651">
    <property type="term" value="F:oxidoreductase activity, acting on NAD(P)H"/>
    <property type="evidence" value="ECO:0007669"/>
    <property type="project" value="InterPro"/>
</dbReference>
<dbReference type="PANTHER" id="PTHR11993">
    <property type="entry name" value="NADH-UBIQUINONE OXIDOREDUCTASE 49 KDA SUBUNIT"/>
    <property type="match status" value="1"/>
</dbReference>
<accession>A0AAE2C7V8</accession>
<evidence type="ECO:0000256" key="1">
    <source>
        <dbReference type="ARBA" id="ARBA00005769"/>
    </source>
</evidence>
<evidence type="ECO:0000256" key="4">
    <source>
        <dbReference type="SAM" id="MobiDB-lite"/>
    </source>
</evidence>
<protein>
    <submittedName>
        <fullName evidence="6">NADH dehydrogenase [ubiquinone] iron-sulfur protein 2</fullName>
    </submittedName>
</protein>
<sequence length="383" mass="42369">MRKRSSDEKANGQREGSRLSRALAKLDSHSEALRIESPMMGNYHVRFGERWDRLYNRGSRCKLFLSIAGQMTTGSSVYSTSIHHFEPYTEGFSVPASSTYTAVEAPKGEFGVFLVSNGSNRPYRRKIRAPGFAHSQGLDSMSKHHMPADVVTIIGTQDIVSGEPGVERKELSARHTTKELTNGLVTAAEGNEDEDGFPEKPALIVTARCPYELYVRLKCALPKEGISGVSQVRSILKLRVQGKGVGSKFLARLEAKLNSLTATSIPYDRPDERFAKTGIHSSSWLARSGKRTAGNPRSLDVTGAGAGQKTKPGMSRIALPKKSYLVSREQYIDTGVAVQSTFCEDLIHFWELGRQSEFDLGTTPHTEKAECSFRYWLVEESEN</sequence>
<dbReference type="Gene3D" id="1.10.645.10">
    <property type="entry name" value="Cytochrome-c3 Hydrogenase, chain B"/>
    <property type="match status" value="1"/>
</dbReference>
<dbReference type="InterPro" id="IPR022885">
    <property type="entry name" value="NDH1_su_D/H"/>
</dbReference>
<dbReference type="SUPFAM" id="SSF56762">
    <property type="entry name" value="HydB/Nqo4-like"/>
    <property type="match status" value="1"/>
</dbReference>
<dbReference type="GO" id="GO:0051287">
    <property type="term" value="F:NAD binding"/>
    <property type="evidence" value="ECO:0007669"/>
    <property type="project" value="InterPro"/>
</dbReference>
<dbReference type="AlphaFoldDB" id="A0AAE2C7V8"/>
<feature type="region of interest" description="Disordered" evidence="4">
    <location>
        <begin position="286"/>
        <end position="312"/>
    </location>
</feature>
<organism evidence="6 7">
    <name type="scientific">Sesamum alatum</name>
    <dbReference type="NCBI Taxonomy" id="300844"/>
    <lineage>
        <taxon>Eukaryota</taxon>
        <taxon>Viridiplantae</taxon>
        <taxon>Streptophyta</taxon>
        <taxon>Embryophyta</taxon>
        <taxon>Tracheophyta</taxon>
        <taxon>Spermatophyta</taxon>
        <taxon>Magnoliopsida</taxon>
        <taxon>eudicotyledons</taxon>
        <taxon>Gunneridae</taxon>
        <taxon>Pentapetalae</taxon>
        <taxon>asterids</taxon>
        <taxon>lamiids</taxon>
        <taxon>Lamiales</taxon>
        <taxon>Pedaliaceae</taxon>
        <taxon>Sesamum</taxon>
    </lineage>
</organism>